<gene>
    <name evidence="1" type="ORF">HUJ06_015761</name>
</gene>
<reference evidence="1 2" key="1">
    <citation type="journal article" date="2020" name="Mol. Biol. Evol.">
        <title>Distinct Expression and Methylation Patterns for Genes with Different Fates following a Single Whole-Genome Duplication in Flowering Plants.</title>
        <authorList>
            <person name="Shi T."/>
            <person name="Rahmani R.S."/>
            <person name="Gugger P.F."/>
            <person name="Wang M."/>
            <person name="Li H."/>
            <person name="Zhang Y."/>
            <person name="Li Z."/>
            <person name="Wang Q."/>
            <person name="Van de Peer Y."/>
            <person name="Marchal K."/>
            <person name="Chen J."/>
        </authorList>
    </citation>
    <scope>NUCLEOTIDE SEQUENCE [LARGE SCALE GENOMIC DNA]</scope>
    <source>
        <tissue evidence="1">Leaf</tissue>
    </source>
</reference>
<keyword evidence="2" id="KW-1185">Reference proteome</keyword>
<dbReference type="EMBL" id="DUZY01000005">
    <property type="protein sequence ID" value="DAD41438.1"/>
    <property type="molecule type" value="Genomic_DNA"/>
</dbReference>
<protein>
    <submittedName>
        <fullName evidence="1">Uncharacterized protein</fullName>
    </submittedName>
</protein>
<evidence type="ECO:0000313" key="1">
    <source>
        <dbReference type="EMBL" id="DAD41438.1"/>
    </source>
</evidence>
<proteinExistence type="predicted"/>
<dbReference type="Proteomes" id="UP000607653">
    <property type="component" value="Unassembled WGS sequence"/>
</dbReference>
<dbReference type="AlphaFoldDB" id="A0A822ZIC6"/>
<comment type="caution">
    <text evidence="1">The sequence shown here is derived from an EMBL/GenBank/DDBJ whole genome shotgun (WGS) entry which is preliminary data.</text>
</comment>
<accession>A0A822ZIC6</accession>
<name>A0A822ZIC6_NELNU</name>
<sequence>MKGCSNCDQGLELAKMLDQSGTIIVLGDCVFLRPEEGPL</sequence>
<evidence type="ECO:0000313" key="2">
    <source>
        <dbReference type="Proteomes" id="UP000607653"/>
    </source>
</evidence>
<organism evidence="1 2">
    <name type="scientific">Nelumbo nucifera</name>
    <name type="common">Sacred lotus</name>
    <dbReference type="NCBI Taxonomy" id="4432"/>
    <lineage>
        <taxon>Eukaryota</taxon>
        <taxon>Viridiplantae</taxon>
        <taxon>Streptophyta</taxon>
        <taxon>Embryophyta</taxon>
        <taxon>Tracheophyta</taxon>
        <taxon>Spermatophyta</taxon>
        <taxon>Magnoliopsida</taxon>
        <taxon>Proteales</taxon>
        <taxon>Nelumbonaceae</taxon>
        <taxon>Nelumbo</taxon>
    </lineage>
</organism>